<protein>
    <recommendedName>
        <fullName evidence="4">Protein TIC 214</fullName>
    </recommendedName>
    <alternativeName>
        <fullName evidence="4">Translocon at the inner envelope membrane of chloroplasts 214</fullName>
    </alternativeName>
</protein>
<feature type="transmembrane region" description="Helical" evidence="4">
    <location>
        <begin position="153"/>
        <end position="177"/>
    </location>
</feature>
<dbReference type="PANTHER" id="PTHR33163">
    <property type="entry name" value="PROTEIN TIC 214-RELATED"/>
    <property type="match status" value="1"/>
</dbReference>
<evidence type="ECO:0000256" key="4">
    <source>
        <dbReference type="RuleBase" id="RU364085"/>
    </source>
</evidence>
<evidence type="ECO:0000256" key="3">
    <source>
        <dbReference type="ARBA" id="ARBA00022780"/>
    </source>
</evidence>
<proteinExistence type="inferred from homology"/>
<gene>
    <name evidence="5" type="primary">ycf1</name>
    <name evidence="4" type="synonym">TIC214</name>
</gene>
<organism evidence="5">
    <name type="scientific">Lathyrus oleraceus subsp. biflorus</name>
    <dbReference type="NCBI Taxonomy" id="47742"/>
    <lineage>
        <taxon>Eukaryota</taxon>
        <taxon>Viridiplantae</taxon>
        <taxon>Streptophyta</taxon>
        <taxon>Embryophyta</taxon>
        <taxon>Tracheophyta</taxon>
        <taxon>Spermatophyta</taxon>
        <taxon>Magnoliopsida</taxon>
        <taxon>eudicotyledons</taxon>
        <taxon>Gunneridae</taxon>
        <taxon>Pentapetalae</taxon>
        <taxon>rosids</taxon>
        <taxon>fabids</taxon>
        <taxon>Fabales</taxon>
        <taxon>Fabaceae</taxon>
        <taxon>Papilionoideae</taxon>
        <taxon>50 kb inversion clade</taxon>
        <taxon>NPAAA clade</taxon>
        <taxon>Hologalegina</taxon>
        <taxon>IRL clade</taxon>
        <taxon>Fabeae</taxon>
        <taxon>Lathyrus</taxon>
    </lineage>
</organism>
<feature type="transmembrane region" description="Helical" evidence="4">
    <location>
        <begin position="183"/>
        <end position="212"/>
    </location>
</feature>
<comment type="similarity">
    <text evidence="4">Belongs to the TIC214 family.</text>
</comment>
<evidence type="ECO:0000313" key="5">
    <source>
        <dbReference type="EMBL" id="QTC07616.1"/>
    </source>
</evidence>
<feature type="transmembrane region" description="Helical" evidence="4">
    <location>
        <begin position="233"/>
        <end position="253"/>
    </location>
</feature>
<keyword evidence="4 5" id="KW-0934">Plastid</keyword>
<comment type="subunit">
    <text evidence="4">Part of the Tic complex.</text>
</comment>
<dbReference type="Pfam" id="PF05758">
    <property type="entry name" value="Ycf1"/>
    <property type="match status" value="2"/>
</dbReference>
<keyword evidence="4" id="KW-0812">Transmembrane</keyword>
<sequence>MICKYFVRDSFRGFCLQILNSAVVIGLYYGFLTTIAIGPSYVLLIRARVMEKEGSETEIAATTGFITGRLMIFISIYYTPLHLALNRPHTVSFLLVPYLFFYFLYHNDNHFYRSAWVSDLSSGYKDPVLVDSGYKNPNSIRNLRIYKVFFNNLLFQLFYPVVVPSSIVLRVMNIYLFRSNNKLFFLISSFVGWLIGHIFLMKCIGLVLVGLKQKNSIKSKITMRFDKYTLLQLRNYTAQMFGAFAFFFFALYLGNSPSPYYYGAEMGDYDENREEEIQAAIDPDETNQEDITVYLSQNEKKETTSNNINIDKNKKLAPLEKSLVTTLFDYNRWSRPLRYIENHKFNRIEKDENSQFFFQTCESDGKKRISFTYPPHLSTFQKLLEKKMDLFRSDSDKTSYNDNELFNYWSSINKEKLNQLSNELFQKAKIIDRKDKKKINPADVFDIRRRLSDDKQKRKYLPKIYDPFVNGGFRAEIQNNVSLRPFITNETDTTNSILVNKIHGLLISNNSNSPEFDQKIDQFDRKLLLTKIGFFVKLISKFSEKSVSSLDFDALHLFPEHEQGKMYSEEKKKKRNFFFDAIRTTHTNDTIFTTSLSSEINEISKEVPRWEYQLIDDIEVGLNPAIHTKDPQICCRLPDEQIVFSCETLFSKTDEAYNRDFSRKHPSIDPSTDFRIPHFLREMDFDREIIRGSVHGQRRKIAILKLFQANVHSPIFVDNYPFGGLFDDIVQYVKEYFRKPGTDNSEFLQFQKVQEERRKEDQKDEIENRLEKIEEAWESILYGLVIRNFVILFQSIFRKYILLPSLIITKNIIRILLFQNPEWSEDFRDWRKEIHVKCTYQGVPTGSNALPIDWFWGGLQIRVLHPFVLKPWHNKPKVRSTEKKKRYTPKSVLETTAFEKNFLFLTGYGTLVEAYTDEHVPNPFAFLGPIFNQITKQLKKDLKKSFRKFDNQKERKNRSPILGEELKQIENELSEIQKNSPINPMIEESPDIIQSINPMIEESPDIIQSINWTNSEKRIKDLNVKTKTILKQIEKMTEEKNEGVITDAKRLELKKNRFQILQRRNVRLIRKSYCFFQIFMERLYIHILTTNYVEGFLTSSIVQRYLNYIKFIRYLFELTNKIVKKSIYNYNKKKNEQKVYKNKINQSIIPFMSTIEKPWNMNSENSCDVSSLSQAYVLFKLSQSQVSNGYKLRSIFESHGRSFFMNNEIKEYLLRIQGGRLNSKLRDKNRPDSIMNQWTNWLKVHYQYALPQRAWSRLVPQKWRNRIHEQRVAQNKDLDEYGSSQKTLLIFSKKEQVDFVELENGAEVDLVKMKKKIKKQYGYDLFSYQYINYVDKKKSYIYGYKSQSYNTPKNIKELFDIMGDSFIQNYIGKDGIDMEKNMDRKYFHWMGKRKKNSITNQKVLTPRFGFFSKVSAYKKNPWILPLDFFFMPFYTNSNITDKTQLELEKKEYEITENLNLYLAKYYTIRPPRSHGRRRGSKIITERSTLFKERDYLIKKYLGYYGDCGRGIKEDMFQHFNIQGYLLELKKLKKFTIVAIKKGDINIENLVRITNTDFCYGNARDITELRDYLMFFIEPNRVSIKNYEQIFIYQIISIALKHKRKISKRNSKNSRLENYDFLIPENLLSPRRRRELRILISLNSRNRKTVDRNTIKEKKINNSSEVLTKNKDLDSDTKKLKNLKFFLWPNYRFEDLACMNRYWFDTHNGSRFSILRIHMYPRLKI</sequence>
<feature type="transmembrane region" description="Helical" evidence="4">
    <location>
        <begin position="90"/>
        <end position="105"/>
    </location>
</feature>
<evidence type="ECO:0000256" key="2">
    <source>
        <dbReference type="ARBA" id="ARBA00004478"/>
    </source>
</evidence>
<dbReference type="InterPro" id="IPR008896">
    <property type="entry name" value="TIC214"/>
</dbReference>
<keyword evidence="4" id="KW-0813">Transport</keyword>
<dbReference type="PANTHER" id="PTHR33163:SF40">
    <property type="entry name" value="PROTEIN TIC 214"/>
    <property type="match status" value="1"/>
</dbReference>
<keyword evidence="4" id="KW-1133">Transmembrane helix</keyword>
<geneLocation type="chloroplast" evidence="5"/>
<keyword evidence="4" id="KW-0472">Membrane</keyword>
<comment type="function">
    <text evidence="1 4">Involved in protein precursor import into chloroplasts. May be part of an intermediate translocation complex acting as a protein-conducting channel at the inner envelope.</text>
</comment>
<feature type="transmembrane region" description="Helical" evidence="4">
    <location>
        <begin position="26"/>
        <end position="47"/>
    </location>
</feature>
<accession>A0A8A4HQB8</accession>
<dbReference type="GO" id="GO:0015031">
    <property type="term" value="P:protein transport"/>
    <property type="evidence" value="ECO:0007669"/>
    <property type="project" value="UniProtKB-KW"/>
</dbReference>
<reference evidence="5" key="1">
    <citation type="journal article" date="2021" name="Mol. Phylogenet. Evol.">
        <title>Discordant evolution of organellar genomes in peas (Pisum L.).</title>
        <authorList>
            <person name="Bogdanova V.S."/>
            <person name="Shatskaya N.V."/>
            <person name="Mglinets A.V."/>
            <person name="Kosterin O.E."/>
            <person name="Vasiliev G.V."/>
        </authorList>
    </citation>
    <scope>NUCLEOTIDE SEQUENCE</scope>
</reference>
<dbReference type="GO" id="GO:0009706">
    <property type="term" value="C:chloroplast inner membrane"/>
    <property type="evidence" value="ECO:0007669"/>
    <property type="project" value="UniProtKB-SubCell"/>
</dbReference>
<dbReference type="EMBL" id="MW181849">
    <property type="protein sequence ID" value="QTC07616.1"/>
    <property type="molecule type" value="Genomic_DNA"/>
</dbReference>
<evidence type="ECO:0000256" key="1">
    <source>
        <dbReference type="ARBA" id="ARBA00002515"/>
    </source>
</evidence>
<name>A0A8A4HQB8_PEA</name>
<keyword evidence="4 5" id="KW-0150">Chloroplast</keyword>
<keyword evidence="3 4" id="KW-1001">Plastid inner membrane</keyword>
<keyword evidence="4" id="KW-0653">Protein transport</keyword>
<feature type="transmembrane region" description="Helical" evidence="4">
    <location>
        <begin position="59"/>
        <end position="78"/>
    </location>
</feature>
<comment type="subcellular location">
    <subcellularLocation>
        <location evidence="2">Plastid</location>
        <location evidence="2">Chloroplast inner membrane</location>
        <topology evidence="2">Multi-pass membrane protein</topology>
    </subcellularLocation>
</comment>